<dbReference type="GO" id="GO:0005524">
    <property type="term" value="F:ATP binding"/>
    <property type="evidence" value="ECO:0007669"/>
    <property type="project" value="UniProtKB-KW"/>
</dbReference>
<evidence type="ECO:0000256" key="9">
    <source>
        <dbReference type="ARBA" id="ARBA00047905"/>
    </source>
</evidence>
<dbReference type="PANTHER" id="PTHR19443:SF16">
    <property type="entry name" value="HEXOKINASE TYPE 1-RELATED"/>
    <property type="match status" value="1"/>
</dbReference>
<dbReference type="EC" id="2.7.1.1" evidence="12"/>
<comment type="catalytic activity">
    <reaction evidence="9">
        <text>D-fructose + ATP = D-fructose 6-phosphate + ADP + H(+)</text>
        <dbReference type="Rhea" id="RHEA:16125"/>
        <dbReference type="ChEBI" id="CHEBI:15378"/>
        <dbReference type="ChEBI" id="CHEBI:30616"/>
        <dbReference type="ChEBI" id="CHEBI:37721"/>
        <dbReference type="ChEBI" id="CHEBI:61527"/>
        <dbReference type="ChEBI" id="CHEBI:456216"/>
        <dbReference type="EC" id="2.7.1.1"/>
    </reaction>
    <physiologicalReaction direction="left-to-right" evidence="9">
        <dbReference type="Rhea" id="RHEA:16126"/>
    </physiologicalReaction>
</comment>
<evidence type="ECO:0000256" key="7">
    <source>
        <dbReference type="ARBA" id="ARBA00022840"/>
    </source>
</evidence>
<dbReference type="InterPro" id="IPR022673">
    <property type="entry name" value="Hexokinase_C"/>
</dbReference>
<dbReference type="Pfam" id="PF03727">
    <property type="entry name" value="Hexokinase_2"/>
    <property type="match status" value="1"/>
</dbReference>
<evidence type="ECO:0000259" key="11">
    <source>
        <dbReference type="Pfam" id="PF03727"/>
    </source>
</evidence>
<dbReference type="PANTHER" id="PTHR19443">
    <property type="entry name" value="HEXOKINASE"/>
    <property type="match status" value="1"/>
</dbReference>
<accession>H7EMN0</accession>
<dbReference type="Gene3D" id="3.40.367.20">
    <property type="match status" value="1"/>
</dbReference>
<dbReference type="Gene3D" id="3.30.420.40">
    <property type="match status" value="1"/>
</dbReference>
<dbReference type="PROSITE" id="PS51748">
    <property type="entry name" value="HEXOKINASE_2"/>
    <property type="match status" value="1"/>
</dbReference>
<keyword evidence="6 12" id="KW-0418">Kinase</keyword>
<dbReference type="InterPro" id="IPR001312">
    <property type="entry name" value="Hexokinase"/>
</dbReference>
<evidence type="ECO:0000256" key="3">
    <source>
        <dbReference type="ARBA" id="ARBA00009225"/>
    </source>
</evidence>
<dbReference type="eggNOG" id="COG5026">
    <property type="taxonomic scope" value="Bacteria"/>
</dbReference>
<evidence type="ECO:0000313" key="13">
    <source>
        <dbReference type="Proteomes" id="UP000003571"/>
    </source>
</evidence>
<gene>
    <name evidence="12" type="ORF">TresaDRAFT_0452</name>
</gene>
<dbReference type="InterPro" id="IPR043129">
    <property type="entry name" value="ATPase_NBD"/>
</dbReference>
<dbReference type="InterPro" id="IPR022672">
    <property type="entry name" value="Hexokinase_N"/>
</dbReference>
<dbReference type="STRING" id="907348.TresaDRAFT_0452"/>
<dbReference type="GO" id="GO:0008865">
    <property type="term" value="F:fructokinase activity"/>
    <property type="evidence" value="ECO:0007669"/>
    <property type="project" value="TreeGrafter"/>
</dbReference>
<proteinExistence type="inferred from homology"/>
<dbReference type="GO" id="GO:0005536">
    <property type="term" value="F:D-glucose binding"/>
    <property type="evidence" value="ECO:0007669"/>
    <property type="project" value="InterPro"/>
</dbReference>
<evidence type="ECO:0000256" key="1">
    <source>
        <dbReference type="ARBA" id="ARBA00004921"/>
    </source>
</evidence>
<dbReference type="PATRIC" id="fig|907348.3.peg.2203"/>
<feature type="domain" description="Hexokinase N-terminal" evidence="10">
    <location>
        <begin position="26"/>
        <end position="191"/>
    </location>
</feature>
<dbReference type="RefSeq" id="WP_002705615.1">
    <property type="nucleotide sequence ID" value="NZ_AGRW01000051.1"/>
</dbReference>
<sequence length="426" mass="45031">MTTKAASFLMRHNFPVGMDVGAAAGAILNDMRQGLSGKKAGQDMIRTWMLPPSSRPKNERVIVIDAGGTNFRSCLVSFDDDGCAAISDFKKDKMPGVERELSKAEVFAQIADNIEHLRDKADKIGFCFSYSMKITEDGDGIPNGFSKEVKAPEVIGVPVGKTLLETLSARGWKSVSRVTLLNDTVAALLAGKAATRAGAEYSAYIGFILGTGMNAAYVQPADSSLGIEKQIVVCESGKCGDVPLSDFDKAVDAGTNIPGQYLLEKGCSGAYLGRLGGEMLSVAVSEGLFSDGAAQAVKALGAINTVEMNEFLHSPFGTGRIAAAFSGACEDDRLFACEILDAAVDRTARYAAAILSANAIQSGGGKSSLRPVAMLCNGTTFFKTYRLRERTEAYLQEYLVGKCGIHFEILCADDDITLGTAVGALS</sequence>
<evidence type="ECO:0000256" key="2">
    <source>
        <dbReference type="ARBA" id="ARBA00005007"/>
    </source>
</evidence>
<comment type="pathway">
    <text evidence="2">Carbohydrate metabolism.</text>
</comment>
<keyword evidence="8" id="KW-0324">Glycolysis</keyword>
<dbReference type="OrthoDB" id="6383434at2"/>
<keyword evidence="13" id="KW-1185">Reference proteome</keyword>
<evidence type="ECO:0000256" key="8">
    <source>
        <dbReference type="ARBA" id="ARBA00023152"/>
    </source>
</evidence>
<dbReference type="CDD" id="cd24000">
    <property type="entry name" value="ASKHA_NBD_HK"/>
    <property type="match status" value="1"/>
</dbReference>
<comment type="caution">
    <text evidence="12">The sequence shown here is derived from an EMBL/GenBank/DDBJ whole genome shotgun (WGS) entry which is preliminary data.</text>
</comment>
<name>H7EMN0_9SPIR</name>
<dbReference type="EMBL" id="AGRW01000051">
    <property type="protein sequence ID" value="EIC01315.1"/>
    <property type="molecule type" value="Genomic_DNA"/>
</dbReference>
<dbReference type="AlphaFoldDB" id="H7EMN0"/>
<dbReference type="GO" id="GO:0006096">
    <property type="term" value="P:glycolytic process"/>
    <property type="evidence" value="ECO:0007669"/>
    <property type="project" value="UniProtKB-UniPathway"/>
</dbReference>
<dbReference type="PRINTS" id="PR00475">
    <property type="entry name" value="HEXOKINASE"/>
</dbReference>
<organism evidence="12 13">
    <name type="scientific">Treponema saccharophilum DSM 2985</name>
    <dbReference type="NCBI Taxonomy" id="907348"/>
    <lineage>
        <taxon>Bacteria</taxon>
        <taxon>Pseudomonadati</taxon>
        <taxon>Spirochaetota</taxon>
        <taxon>Spirochaetia</taxon>
        <taxon>Spirochaetales</taxon>
        <taxon>Treponemataceae</taxon>
        <taxon>Treponema</taxon>
    </lineage>
</organism>
<dbReference type="GO" id="GO:0001678">
    <property type="term" value="P:intracellular glucose homeostasis"/>
    <property type="evidence" value="ECO:0007669"/>
    <property type="project" value="InterPro"/>
</dbReference>
<dbReference type="Proteomes" id="UP000003571">
    <property type="component" value="Unassembled WGS sequence"/>
</dbReference>
<evidence type="ECO:0000256" key="6">
    <source>
        <dbReference type="ARBA" id="ARBA00022777"/>
    </source>
</evidence>
<keyword evidence="5" id="KW-0547">Nucleotide-binding</keyword>
<evidence type="ECO:0000259" key="10">
    <source>
        <dbReference type="Pfam" id="PF00349"/>
    </source>
</evidence>
<evidence type="ECO:0000313" key="12">
    <source>
        <dbReference type="EMBL" id="EIC01315.1"/>
    </source>
</evidence>
<dbReference type="UniPathway" id="UPA00109">
    <property type="reaction ID" value="UER00180"/>
</dbReference>
<feature type="domain" description="Hexokinase C-terminal" evidence="11">
    <location>
        <begin position="205"/>
        <end position="425"/>
    </location>
</feature>
<comment type="pathway">
    <text evidence="1">Carbohydrate degradation.</text>
</comment>
<reference evidence="12 13" key="1">
    <citation type="submission" date="2011-09" db="EMBL/GenBank/DDBJ databases">
        <title>The draft genome of Treponema saccharophilum DSM 2985.</title>
        <authorList>
            <consortium name="US DOE Joint Genome Institute (JGI-PGF)"/>
            <person name="Lucas S."/>
            <person name="Copeland A."/>
            <person name="Lapidus A."/>
            <person name="Glavina del Rio T."/>
            <person name="Dalin E."/>
            <person name="Tice H."/>
            <person name="Bruce D."/>
            <person name="Goodwin L."/>
            <person name="Pitluck S."/>
            <person name="Peters L."/>
            <person name="Kyrpides N."/>
            <person name="Mavromatis K."/>
            <person name="Ivanova N."/>
            <person name="Markowitz V."/>
            <person name="Cheng J.-F."/>
            <person name="Hugenholtz P."/>
            <person name="Woyke T."/>
            <person name="Wu D."/>
            <person name="Gronow S."/>
            <person name="Wellnitz S."/>
            <person name="Brambilla E."/>
            <person name="Klenk H.-P."/>
            <person name="Eisen J.A."/>
        </authorList>
    </citation>
    <scope>NUCLEOTIDE SEQUENCE [LARGE SCALE GENOMIC DNA]</scope>
    <source>
        <strain evidence="12 13">DSM 2985</strain>
    </source>
</reference>
<comment type="similarity">
    <text evidence="3">Belongs to the hexokinase family.</text>
</comment>
<dbReference type="GO" id="GO:0004340">
    <property type="term" value="F:glucokinase activity"/>
    <property type="evidence" value="ECO:0007669"/>
    <property type="project" value="TreeGrafter"/>
</dbReference>
<dbReference type="Pfam" id="PF00349">
    <property type="entry name" value="Hexokinase_1"/>
    <property type="match status" value="1"/>
</dbReference>
<dbReference type="GO" id="GO:0006006">
    <property type="term" value="P:glucose metabolic process"/>
    <property type="evidence" value="ECO:0007669"/>
    <property type="project" value="TreeGrafter"/>
</dbReference>
<keyword evidence="7" id="KW-0067">ATP-binding</keyword>
<keyword evidence="4 12" id="KW-0808">Transferase</keyword>
<evidence type="ECO:0000256" key="5">
    <source>
        <dbReference type="ARBA" id="ARBA00022741"/>
    </source>
</evidence>
<dbReference type="SUPFAM" id="SSF53067">
    <property type="entry name" value="Actin-like ATPase domain"/>
    <property type="match status" value="2"/>
</dbReference>
<evidence type="ECO:0000256" key="4">
    <source>
        <dbReference type="ARBA" id="ARBA00022679"/>
    </source>
</evidence>
<protein>
    <submittedName>
        <fullName evidence="12">Hexokinase</fullName>
        <ecNumber evidence="12">2.7.1.1</ecNumber>
    </submittedName>
</protein>